<evidence type="ECO:0000256" key="4">
    <source>
        <dbReference type="SAM" id="SignalP"/>
    </source>
</evidence>
<sequence>MKKLYFVVLALCLFNTLNAQIISIPDTNFKDKLLASAAYLDTAKDLNGNKIKIDSNSNGEIEISEAEKVSELYLNENVVIRRIASLTGILYFKNLKKITLEFGNLSTLDLAGLDKLETLSLKGNQQLKSINLSGLNNLKILDLYSCKLTTLDLSTLSNLESLDCTACRLTSIDVSDSFNLKTLNCSYNLLTSLSIVGLSKLNNLVCSNNPITDLNLQGLDNLQFLECDYTKITTLNLNNFPKLEDVLSRWGTLKSIKISSLPNLKKLECYYNNITDFDVANTSKLEWLGCGNNNISNLEISAFKELKFLNCDTNKISSLQTSNLSKLETLYCGMNQFTSLDVQSSPNLQVLSCYNNQIKVLNLENLSKLLEVNCSNNQIEALDFNNAKKISQIVCYNNNLIYLFVKNGKQEGLGIHDRFSYYNNPNLKYICADDTDIEQIEYYLVNNSMPKVNLNTYCSFTPGGDFYTIEALNKFDQDKNGCDLNDVLIYDIKYNVTSNSKKGVLVSNNSKVPSIQLQEGNYKITPVLEYPEYFDIAPKEAIVSFPNDASPRLENFCITAVGSRNDLEIVLVPMISAEPGFESTYDIVYKNNGNTTQSGVITIKYDNTVLHYVSSNKNLTSKSGNELKWDFNNLKPFESGSISLTLYLNRPTDKPAANIGDILEFSANISSQNLDETPLNNVFGLKQTVVGSYDPNDKTCLEGAIITPNLIGEYVHYRIRFENTGTSPARNIVVTDMIDLSKFDLATLIPTSSSHPFVTKISEGNKVEFIFEKINLPFDDASNDGYVAFKIKTKPTLKVGDTFENEANIYFDYNFPILTNKATSTFKNITLGKEDFDFSTYFTVSPNPATDVLNINAKQDIEIQAVWVYDILGQLVIAVPNAKAVSSVDVSRLTTGSYFIKVKSNKGSSGVKFIKK</sequence>
<accession>A0ABS8M5P9</accession>
<evidence type="ECO:0000313" key="8">
    <source>
        <dbReference type="Proteomes" id="UP001430700"/>
    </source>
</evidence>
<dbReference type="InterPro" id="IPR026444">
    <property type="entry name" value="Secre_tail"/>
</dbReference>
<dbReference type="Proteomes" id="UP001430700">
    <property type="component" value="Unassembled WGS sequence"/>
</dbReference>
<reference evidence="7" key="1">
    <citation type="submission" date="2021-11" db="EMBL/GenBank/DDBJ databases">
        <title>Description of novel Flavobacterium species.</title>
        <authorList>
            <person name="Saticioglu I.B."/>
            <person name="Ay H."/>
            <person name="Altun S."/>
            <person name="Duman M."/>
        </authorList>
    </citation>
    <scope>NUCLEOTIDE SEQUENCE</scope>
    <source>
        <strain evidence="7">F-126</strain>
    </source>
</reference>
<evidence type="ECO:0000256" key="2">
    <source>
        <dbReference type="ARBA" id="ARBA00022729"/>
    </source>
</evidence>
<feature type="domain" description="Secretion system C-terminal sorting" evidence="5">
    <location>
        <begin position="845"/>
        <end position="914"/>
    </location>
</feature>
<keyword evidence="2 4" id="KW-0732">Signal</keyword>
<dbReference type="Pfam" id="PF24595">
    <property type="entry name" value="DUF7619"/>
    <property type="match status" value="1"/>
</dbReference>
<feature type="chain" id="PRO_5046661778" evidence="4">
    <location>
        <begin position="20"/>
        <end position="916"/>
    </location>
</feature>
<dbReference type="Pfam" id="PF18962">
    <property type="entry name" value="Por_Secre_tail"/>
    <property type="match status" value="1"/>
</dbReference>
<dbReference type="EMBL" id="JAJJMN010000002">
    <property type="protein sequence ID" value="MCC9020144.1"/>
    <property type="molecule type" value="Genomic_DNA"/>
</dbReference>
<dbReference type="PANTHER" id="PTHR24366">
    <property type="entry name" value="IG(IMMUNOGLOBULIN) AND LRR(LEUCINE RICH REPEAT) DOMAINS"/>
    <property type="match status" value="1"/>
</dbReference>
<dbReference type="RefSeq" id="WP_230001047.1">
    <property type="nucleotide sequence ID" value="NZ_JAJJMN010000002.1"/>
</dbReference>
<protein>
    <submittedName>
        <fullName evidence="7">T9SS type A sorting domain-containing protein</fullName>
    </submittedName>
</protein>
<dbReference type="InterPro" id="IPR032675">
    <property type="entry name" value="LRR_dom_sf"/>
</dbReference>
<feature type="signal peptide" evidence="4">
    <location>
        <begin position="1"/>
        <end position="19"/>
    </location>
</feature>
<keyword evidence="3" id="KW-0677">Repeat</keyword>
<dbReference type="Gene3D" id="3.80.10.10">
    <property type="entry name" value="Ribonuclease Inhibitor"/>
    <property type="match status" value="2"/>
</dbReference>
<name>A0ABS8M5P9_9FLAO</name>
<proteinExistence type="predicted"/>
<dbReference type="InterPro" id="IPR055353">
    <property type="entry name" value="DUF7619"/>
</dbReference>
<dbReference type="PANTHER" id="PTHR24366:SF96">
    <property type="entry name" value="LEUCINE RICH REPEAT CONTAINING 53"/>
    <property type="match status" value="1"/>
</dbReference>
<dbReference type="NCBIfam" id="TIGR01451">
    <property type="entry name" value="B_ant_repeat"/>
    <property type="match status" value="1"/>
</dbReference>
<organism evidence="7 8">
    <name type="scientific">Flavobacterium lipolyticum</name>
    <dbReference type="NCBI Taxonomy" id="2893754"/>
    <lineage>
        <taxon>Bacteria</taxon>
        <taxon>Pseudomonadati</taxon>
        <taxon>Bacteroidota</taxon>
        <taxon>Flavobacteriia</taxon>
        <taxon>Flavobacteriales</taxon>
        <taxon>Flavobacteriaceae</taxon>
        <taxon>Flavobacterium</taxon>
    </lineage>
</organism>
<evidence type="ECO:0000256" key="3">
    <source>
        <dbReference type="ARBA" id="ARBA00022737"/>
    </source>
</evidence>
<evidence type="ECO:0000259" key="5">
    <source>
        <dbReference type="Pfam" id="PF18962"/>
    </source>
</evidence>
<evidence type="ECO:0000259" key="6">
    <source>
        <dbReference type="Pfam" id="PF24595"/>
    </source>
</evidence>
<gene>
    <name evidence="7" type="ORF">LNQ34_20460</name>
</gene>
<comment type="caution">
    <text evidence="7">The sequence shown here is derived from an EMBL/GenBank/DDBJ whole genome shotgun (WGS) entry which is preliminary data.</text>
</comment>
<dbReference type="InterPro" id="IPR047589">
    <property type="entry name" value="DUF11_rpt"/>
</dbReference>
<evidence type="ECO:0000256" key="1">
    <source>
        <dbReference type="ARBA" id="ARBA00022614"/>
    </source>
</evidence>
<feature type="domain" description="DUF7619" evidence="6">
    <location>
        <begin position="694"/>
        <end position="825"/>
    </location>
</feature>
<keyword evidence="1" id="KW-0433">Leucine-rich repeat</keyword>
<evidence type="ECO:0000313" key="7">
    <source>
        <dbReference type="EMBL" id="MCC9020144.1"/>
    </source>
</evidence>
<keyword evidence="8" id="KW-1185">Reference proteome</keyword>
<dbReference type="NCBIfam" id="TIGR04183">
    <property type="entry name" value="Por_Secre_tail"/>
    <property type="match status" value="1"/>
</dbReference>
<dbReference type="SUPFAM" id="SSF52058">
    <property type="entry name" value="L domain-like"/>
    <property type="match status" value="2"/>
</dbReference>